<comment type="caution">
    <text evidence="2">The sequence shown here is derived from an EMBL/GenBank/DDBJ whole genome shotgun (WGS) entry which is preliminary data.</text>
</comment>
<reference evidence="2" key="1">
    <citation type="journal article" date="2023" name="Microbiol Resour">
        <title>Genome Sequences of Rhodoplanes serenus and Two Thermotolerant Strains, Rhodoplanes tepidamans and 'Rhodoplanes cryptolactis,' Further Refine the Genus.</title>
        <authorList>
            <person name="Rayyan A.A."/>
            <person name="Kyndt J.A."/>
        </authorList>
    </citation>
    <scope>NUCLEOTIDE SEQUENCE</scope>
    <source>
        <strain evidence="2">DSM 9987</strain>
    </source>
</reference>
<reference evidence="2" key="2">
    <citation type="submission" date="2023-02" db="EMBL/GenBank/DDBJ databases">
        <authorList>
            <person name="Rayyan A."/>
            <person name="Meyer T."/>
            <person name="Kyndt J.A."/>
        </authorList>
    </citation>
    <scope>NUCLEOTIDE SEQUENCE</scope>
    <source>
        <strain evidence="2">DSM 9987</strain>
    </source>
</reference>
<keyword evidence="3" id="KW-1185">Reference proteome</keyword>
<accession>A0ABT5JEA1</accession>
<dbReference type="RefSeq" id="WP_272778767.1">
    <property type="nucleotide sequence ID" value="NZ_JAQQLI010000034.1"/>
</dbReference>
<feature type="chain" id="PRO_5047294980" evidence="1">
    <location>
        <begin position="30"/>
        <end position="350"/>
    </location>
</feature>
<gene>
    <name evidence="2" type="ORF">PQJ73_19775</name>
</gene>
<evidence type="ECO:0000313" key="2">
    <source>
        <dbReference type="EMBL" id="MDC7787934.1"/>
    </source>
</evidence>
<dbReference type="EMBL" id="JAQQLI010000034">
    <property type="protein sequence ID" value="MDC7787934.1"/>
    <property type="molecule type" value="Genomic_DNA"/>
</dbReference>
<proteinExistence type="predicted"/>
<evidence type="ECO:0000313" key="3">
    <source>
        <dbReference type="Proteomes" id="UP001165652"/>
    </source>
</evidence>
<protein>
    <submittedName>
        <fullName evidence="2">Uncharacterized protein</fullName>
    </submittedName>
</protein>
<keyword evidence="1" id="KW-0732">Signal</keyword>
<evidence type="ECO:0000256" key="1">
    <source>
        <dbReference type="SAM" id="SignalP"/>
    </source>
</evidence>
<feature type="signal peptide" evidence="1">
    <location>
        <begin position="1"/>
        <end position="29"/>
    </location>
</feature>
<organism evidence="2 3">
    <name type="scientific">Rhodoplanes tepidamans</name>
    <name type="common">Rhodoplanes cryptolactis</name>
    <dbReference type="NCBI Taxonomy" id="200616"/>
    <lineage>
        <taxon>Bacteria</taxon>
        <taxon>Pseudomonadati</taxon>
        <taxon>Pseudomonadota</taxon>
        <taxon>Alphaproteobacteria</taxon>
        <taxon>Hyphomicrobiales</taxon>
        <taxon>Nitrobacteraceae</taxon>
        <taxon>Rhodoplanes</taxon>
    </lineage>
</organism>
<sequence length="350" mass="38032">MTSKRLVPALAAVAAALWLAAAPAVPAAAAGFRIQEVRDIAKVAPGSLPPGTIAFTDHRDDELVDPATGLIRFSDWARARPLQKELLALYPGYTEPSVTATVNGATRTVKRKLHMYVAEARFELARPPERVDLARFATLKTLETMDPAIKHRLIGPNDVVPNKDARLSSHHPTRRWCENAATVICIQSRYQFEGKLPAAIMLLNKLRDSGKQVADHIEFQSELRIVPPEEIDQAAIARLTGVETPVASMLEQSIVHVNQVMQFGKVLAVLQPSPADPGRTIVSTFVALAVESDLFEKRKELEGVPVLRNMVPAQVLAGNSSFNTGHSISAGLPSYSRNRIEAIATALGAR</sequence>
<name>A0ABT5JEA1_RHOTP</name>
<dbReference type="Proteomes" id="UP001165652">
    <property type="component" value="Unassembled WGS sequence"/>
</dbReference>